<dbReference type="HOGENOM" id="CLU_3084380_0_0_4"/>
<dbReference type="EMBL" id="AP012320">
    <property type="protein sequence ID" value="BAL93917.1"/>
    <property type="molecule type" value="Genomic_DNA"/>
</dbReference>
<dbReference type="AlphaFoldDB" id="I0HLN0"/>
<sequence>MGIAPVEVEEFGPGHRDRPDLFHRSDKGSVAAAARWAALHRRAAGPQSWDRS</sequence>
<evidence type="ECO:0000313" key="2">
    <source>
        <dbReference type="EMBL" id="BAL93917.1"/>
    </source>
</evidence>
<name>I0HLN0_RUBGI</name>
<gene>
    <name evidence="2" type="ordered locus">RGE_05720</name>
</gene>
<dbReference type="Proteomes" id="UP000007883">
    <property type="component" value="Chromosome"/>
</dbReference>
<protein>
    <submittedName>
        <fullName evidence="2">Uncharacterized protein</fullName>
    </submittedName>
</protein>
<evidence type="ECO:0000313" key="3">
    <source>
        <dbReference type="Proteomes" id="UP000007883"/>
    </source>
</evidence>
<feature type="region of interest" description="Disordered" evidence="1">
    <location>
        <begin position="1"/>
        <end position="23"/>
    </location>
</feature>
<accession>I0HLN0</accession>
<organism evidence="2 3">
    <name type="scientific">Rubrivivax gelatinosus (strain NBRC 100245 / IL144)</name>
    <dbReference type="NCBI Taxonomy" id="983917"/>
    <lineage>
        <taxon>Bacteria</taxon>
        <taxon>Pseudomonadati</taxon>
        <taxon>Pseudomonadota</taxon>
        <taxon>Betaproteobacteria</taxon>
        <taxon>Burkholderiales</taxon>
        <taxon>Sphaerotilaceae</taxon>
        <taxon>Rubrivivax</taxon>
    </lineage>
</organism>
<dbReference type="STRING" id="983917.RGE_05720"/>
<reference evidence="2 3" key="1">
    <citation type="journal article" date="2012" name="J. Bacteriol.">
        <title>Complete genome sequence of phototrophic betaproteobacterium Rubrivivax gelatinosus IL144.</title>
        <authorList>
            <person name="Nagashima S."/>
            <person name="Kamimura A."/>
            <person name="Shimizu T."/>
            <person name="Nakamura-isaki S."/>
            <person name="Aono E."/>
            <person name="Sakamoto K."/>
            <person name="Ichikawa N."/>
            <person name="Nakazawa H."/>
            <person name="Sekine M."/>
            <person name="Yamazaki S."/>
            <person name="Fujita N."/>
            <person name="Shimada K."/>
            <person name="Hanada S."/>
            <person name="Nagashima K.V.P."/>
        </authorList>
    </citation>
    <scope>NUCLEOTIDE SEQUENCE [LARGE SCALE GENOMIC DNA]</scope>
    <source>
        <strain evidence="3">NBRC 100245 / IL144</strain>
    </source>
</reference>
<dbReference type="KEGG" id="rge:RGE_05720"/>
<feature type="compositionally biased region" description="Basic and acidic residues" evidence="1">
    <location>
        <begin position="12"/>
        <end position="23"/>
    </location>
</feature>
<proteinExistence type="predicted"/>
<keyword evidence="3" id="KW-1185">Reference proteome</keyword>
<evidence type="ECO:0000256" key="1">
    <source>
        <dbReference type="SAM" id="MobiDB-lite"/>
    </source>
</evidence>